<reference evidence="2" key="1">
    <citation type="journal article" date="2008" name="Nat. Genet.">
        <title>The Pristionchus pacificus genome provides a unique perspective on nematode lifestyle and parasitism.</title>
        <authorList>
            <person name="Dieterich C."/>
            <person name="Clifton S.W."/>
            <person name="Schuster L.N."/>
            <person name="Chinwalla A."/>
            <person name="Delehaunty K."/>
            <person name="Dinkelacker I."/>
            <person name="Fulton L."/>
            <person name="Fulton R."/>
            <person name="Godfrey J."/>
            <person name="Minx P."/>
            <person name="Mitreva M."/>
            <person name="Roeseler W."/>
            <person name="Tian H."/>
            <person name="Witte H."/>
            <person name="Yang S.P."/>
            <person name="Wilson R.K."/>
            <person name="Sommer R.J."/>
        </authorList>
    </citation>
    <scope>NUCLEOTIDE SEQUENCE [LARGE SCALE GENOMIC DNA]</scope>
    <source>
        <strain evidence="2">PS312</strain>
    </source>
</reference>
<organism evidence="1 2">
    <name type="scientific">Pristionchus pacificus</name>
    <name type="common">Parasitic nematode worm</name>
    <dbReference type="NCBI Taxonomy" id="54126"/>
    <lineage>
        <taxon>Eukaryota</taxon>
        <taxon>Metazoa</taxon>
        <taxon>Ecdysozoa</taxon>
        <taxon>Nematoda</taxon>
        <taxon>Chromadorea</taxon>
        <taxon>Rhabditida</taxon>
        <taxon>Rhabditina</taxon>
        <taxon>Diplogasteromorpha</taxon>
        <taxon>Diplogasteroidea</taxon>
        <taxon>Neodiplogasteridae</taxon>
        <taxon>Pristionchus</taxon>
    </lineage>
</organism>
<sequence length="115" mass="13338">MGTAPWCDPKDCPEGTTQIGMESWYPGNNEDRKFPRNEEYARHFGDFGGKCWLSGKKKLCCKNSVVNFDQETVGKQCDTYPYEKIGTCPMEDQVFLWRYWGNRCCNKSVLALDRM</sequence>
<name>A0A2A6CWQ6_PRIPA</name>
<dbReference type="AlphaFoldDB" id="A0A2A6CWQ6"/>
<accession>A0A8R1YU13</accession>
<protein>
    <submittedName>
        <fullName evidence="1">Uncharacterized protein</fullName>
    </submittedName>
</protein>
<dbReference type="Proteomes" id="UP000005239">
    <property type="component" value="Unassembled WGS sequence"/>
</dbReference>
<evidence type="ECO:0000313" key="2">
    <source>
        <dbReference type="Proteomes" id="UP000005239"/>
    </source>
</evidence>
<gene>
    <name evidence="1" type="primary">WBGene00274671</name>
</gene>
<dbReference type="EnsemblMetazoa" id="PPA36302.1">
    <property type="protein sequence ID" value="PPA36302.1"/>
    <property type="gene ID" value="WBGene00274671"/>
</dbReference>
<reference evidence="1" key="2">
    <citation type="submission" date="2022-06" db="UniProtKB">
        <authorList>
            <consortium name="EnsemblMetazoa"/>
        </authorList>
    </citation>
    <scope>IDENTIFICATION</scope>
    <source>
        <strain evidence="1">PS312</strain>
    </source>
</reference>
<proteinExistence type="predicted"/>
<keyword evidence="2" id="KW-1185">Reference proteome</keyword>
<evidence type="ECO:0000313" key="1">
    <source>
        <dbReference type="EnsemblMetazoa" id="PPA36302.1"/>
    </source>
</evidence>
<accession>A0A2A6CWQ6</accession>